<evidence type="ECO:0000313" key="2">
    <source>
        <dbReference type="Proteomes" id="UP000346466"/>
    </source>
</evidence>
<dbReference type="EMBL" id="MN444870">
    <property type="protein sequence ID" value="QGH75753.1"/>
    <property type="molecule type" value="Genomic_DNA"/>
</dbReference>
<dbReference type="GeneID" id="70081247"/>
<organism evidence="1 2">
    <name type="scientific">Gordonia phage Syleon</name>
    <dbReference type="NCBI Taxonomy" id="2653718"/>
    <lineage>
        <taxon>Viruses</taxon>
        <taxon>Duplodnaviria</taxon>
        <taxon>Heunggongvirae</taxon>
        <taxon>Uroviricota</taxon>
        <taxon>Caudoviricetes</taxon>
        <taxon>Deeyouvirinae</taxon>
        <taxon>Octobienvirus</taxon>
        <taxon>Octobienvirus syleon</taxon>
    </lineage>
</organism>
<keyword evidence="2" id="KW-1185">Reference proteome</keyword>
<dbReference type="RefSeq" id="YP_010246682.1">
    <property type="nucleotide sequence ID" value="NC_060137.1"/>
</dbReference>
<evidence type="ECO:0000313" key="1">
    <source>
        <dbReference type="EMBL" id="QGH75753.1"/>
    </source>
</evidence>
<sequence length="252" mass="28983">MSAPNEFLFHELKQEIGIPKDIPLTEDILLRFPTRTQMREYALASTAQEKNRAIFGEHYDAIQELFDKEPPQLYLAFVNRIETLWFGKGANEVPGKIAGLLDMIDRYWPELEWDFQTQLGLRAMDWIAGEKDWREFYRLKSRFGMGTAYFNAVANDPEVAAQLAEEMAAKGRSANTAPSSEGWFPWKDDVADLKDHLTAIRGAITGAKAHELSFVVRPEFEFDRIRRRKAVKKLRAAQSILLPHKNIQLLND</sequence>
<proteinExistence type="predicted"/>
<accession>A0A5Q2WGE8</accession>
<gene>
    <name evidence="1" type="primary">24</name>
    <name evidence="1" type="ORF">SEA_SYLEON_24</name>
</gene>
<dbReference type="Proteomes" id="UP000346466">
    <property type="component" value="Segment"/>
</dbReference>
<name>A0A5Q2WGE8_9CAUD</name>
<protein>
    <submittedName>
        <fullName evidence="1">Tail assembly chaperone</fullName>
    </submittedName>
</protein>
<reference evidence="1 2" key="1">
    <citation type="submission" date="2019-09" db="EMBL/GenBank/DDBJ databases">
        <authorList>
            <person name="Falcon-Lizardi N."/>
            <person name="Rios-Rosa Y."/>
            <person name="Rivera-Cruz A."/>
            <person name="Rivera-Espinal N.S."/>
            <person name="Rodriguez-Cotto F.E."/>
            <person name="Rosa-Flores A.N."/>
            <person name="Rubin M.R."/>
            <person name="Vazquez E."/>
            <person name="Molloy S.D."/>
            <person name="Garlena R.A."/>
            <person name="Russell D.A."/>
            <person name="Pope W.H."/>
            <person name="Jacobs-Sera D."/>
            <person name="Hatfull G.F."/>
        </authorList>
    </citation>
    <scope>NUCLEOTIDE SEQUENCE [LARGE SCALE GENOMIC DNA]</scope>
</reference>
<dbReference type="KEGG" id="vg:70081247"/>